<feature type="compositionally biased region" description="Acidic residues" evidence="1">
    <location>
        <begin position="195"/>
        <end position="205"/>
    </location>
</feature>
<sequence length="331" mass="37364">MKISRFISPCRCYNPGEKKMEIEGADGSKLALKSGSKTTFGRGSGFNTDDRTVSRRHVELELETLVEENGETRTEEPSVSFEVTGLNPVWVRRGTNGEIKVFKSSDKGRLENGDWICLSGRVPVWFVLKKTEENGKEERDLGSESGAESVNIEDIDPVKEFGFLVIGHEFDRYPNQRIRNIKNWDWFLEEHGNGSDDEDDDDDEAVERKRGRSKGKKRKKGDNDDDDDWTGESEGEIEKVATKGRKARGAVYSTRSKDRDKSKKNGGKIRSSTSKKTVTAGEESSVDDDDEDDETLGGFIVEDDDAELEEESESDEEEEEDFDDEDEDNND</sequence>
<dbReference type="PANTHER" id="PTHR37733">
    <property type="entry name" value="SMAD/FHA DOMAIN-CONTAINING PROTEIN"/>
    <property type="match status" value="1"/>
</dbReference>
<dbReference type="SUPFAM" id="SSF49879">
    <property type="entry name" value="SMAD/FHA domain"/>
    <property type="match status" value="1"/>
</dbReference>
<organism evidence="2 3">
    <name type="scientific">Gossypium australe</name>
    <dbReference type="NCBI Taxonomy" id="47621"/>
    <lineage>
        <taxon>Eukaryota</taxon>
        <taxon>Viridiplantae</taxon>
        <taxon>Streptophyta</taxon>
        <taxon>Embryophyta</taxon>
        <taxon>Tracheophyta</taxon>
        <taxon>Spermatophyta</taxon>
        <taxon>Magnoliopsida</taxon>
        <taxon>eudicotyledons</taxon>
        <taxon>Gunneridae</taxon>
        <taxon>Pentapetalae</taxon>
        <taxon>rosids</taxon>
        <taxon>malvids</taxon>
        <taxon>Malvales</taxon>
        <taxon>Malvaceae</taxon>
        <taxon>Malvoideae</taxon>
        <taxon>Gossypium</taxon>
    </lineage>
</organism>
<dbReference type="CDD" id="cd22671">
    <property type="entry name" value="FHA_APTX-like"/>
    <property type="match status" value="1"/>
</dbReference>
<dbReference type="PANTHER" id="PTHR37733:SF1">
    <property type="entry name" value="SMAD_FHA DOMAIN-CONTAINING PROTEIN"/>
    <property type="match status" value="1"/>
</dbReference>
<feature type="compositionally biased region" description="Acidic residues" evidence="1">
    <location>
        <begin position="284"/>
        <end position="331"/>
    </location>
</feature>
<evidence type="ECO:0000256" key="1">
    <source>
        <dbReference type="SAM" id="MobiDB-lite"/>
    </source>
</evidence>
<dbReference type="Gene3D" id="2.60.200.20">
    <property type="match status" value="1"/>
</dbReference>
<gene>
    <name evidence="2" type="ORF">EPI10_012374</name>
</gene>
<name>A0A5B6WBD0_9ROSI</name>
<proteinExistence type="predicted"/>
<dbReference type="AlphaFoldDB" id="A0A5B6WBD0"/>
<dbReference type="Proteomes" id="UP000325315">
    <property type="component" value="Unassembled WGS sequence"/>
</dbReference>
<evidence type="ECO:0000313" key="2">
    <source>
        <dbReference type="EMBL" id="KAA3478585.1"/>
    </source>
</evidence>
<accession>A0A5B6WBD0</accession>
<protein>
    <submittedName>
        <fullName evidence="2">HIV Tat-specific factor 1-like protein</fullName>
    </submittedName>
</protein>
<keyword evidence="3" id="KW-1185">Reference proteome</keyword>
<dbReference type="InterPro" id="IPR008984">
    <property type="entry name" value="SMAD_FHA_dom_sf"/>
</dbReference>
<evidence type="ECO:0000313" key="3">
    <source>
        <dbReference type="Proteomes" id="UP000325315"/>
    </source>
</evidence>
<feature type="region of interest" description="Disordered" evidence="1">
    <location>
        <begin position="192"/>
        <end position="331"/>
    </location>
</feature>
<reference evidence="3" key="1">
    <citation type="journal article" date="2019" name="Plant Biotechnol. J.">
        <title>Genome sequencing of the Australian wild diploid species Gossypium australe highlights disease resistance and delayed gland morphogenesis.</title>
        <authorList>
            <person name="Cai Y."/>
            <person name="Cai X."/>
            <person name="Wang Q."/>
            <person name="Wang P."/>
            <person name="Zhang Y."/>
            <person name="Cai C."/>
            <person name="Xu Y."/>
            <person name="Wang K."/>
            <person name="Zhou Z."/>
            <person name="Wang C."/>
            <person name="Geng S."/>
            <person name="Li B."/>
            <person name="Dong Q."/>
            <person name="Hou Y."/>
            <person name="Wang H."/>
            <person name="Ai P."/>
            <person name="Liu Z."/>
            <person name="Yi F."/>
            <person name="Sun M."/>
            <person name="An G."/>
            <person name="Cheng J."/>
            <person name="Zhang Y."/>
            <person name="Shi Q."/>
            <person name="Xie Y."/>
            <person name="Shi X."/>
            <person name="Chang Y."/>
            <person name="Huang F."/>
            <person name="Chen Y."/>
            <person name="Hong S."/>
            <person name="Mi L."/>
            <person name="Sun Q."/>
            <person name="Zhang L."/>
            <person name="Zhou B."/>
            <person name="Peng R."/>
            <person name="Zhang X."/>
            <person name="Liu F."/>
        </authorList>
    </citation>
    <scope>NUCLEOTIDE SEQUENCE [LARGE SCALE GENOMIC DNA]</scope>
    <source>
        <strain evidence="3">cv. PA1801</strain>
    </source>
</reference>
<feature type="compositionally biased region" description="Acidic residues" evidence="1">
    <location>
        <begin position="223"/>
        <end position="235"/>
    </location>
</feature>
<comment type="caution">
    <text evidence="2">The sequence shown here is derived from an EMBL/GenBank/DDBJ whole genome shotgun (WGS) entry which is preliminary data.</text>
</comment>
<feature type="compositionally biased region" description="Basic residues" evidence="1">
    <location>
        <begin position="209"/>
        <end position="220"/>
    </location>
</feature>
<dbReference type="OrthoDB" id="688570at2759"/>
<dbReference type="EMBL" id="SMMG02000004">
    <property type="protein sequence ID" value="KAA3478585.1"/>
    <property type="molecule type" value="Genomic_DNA"/>
</dbReference>